<accession>A0A2M9XGJ7</accession>
<feature type="transmembrane region" description="Helical" evidence="7">
    <location>
        <begin position="175"/>
        <end position="198"/>
    </location>
</feature>
<dbReference type="PANTHER" id="PTHR43731:SF14">
    <property type="entry name" value="PRESENILIN-ASSOCIATED RHOMBOID-LIKE PROTEIN, MITOCHONDRIAL"/>
    <property type="match status" value="1"/>
</dbReference>
<dbReference type="Proteomes" id="UP000232196">
    <property type="component" value="Unassembled WGS sequence"/>
</dbReference>
<dbReference type="GO" id="GO:0004252">
    <property type="term" value="F:serine-type endopeptidase activity"/>
    <property type="evidence" value="ECO:0007669"/>
    <property type="project" value="InterPro"/>
</dbReference>
<feature type="transmembrane region" description="Helical" evidence="7">
    <location>
        <begin position="76"/>
        <end position="96"/>
    </location>
</feature>
<evidence type="ECO:0000256" key="1">
    <source>
        <dbReference type="ARBA" id="ARBA00004141"/>
    </source>
</evidence>
<dbReference type="Pfam" id="PF01694">
    <property type="entry name" value="Rhomboid"/>
    <property type="match status" value="1"/>
</dbReference>
<feature type="domain" description="Peptidase S54 rhomboid" evidence="8">
    <location>
        <begin position="42"/>
        <end position="185"/>
    </location>
</feature>
<keyword evidence="5 7" id="KW-1133">Transmembrane helix</keyword>
<keyword evidence="6 7" id="KW-0472">Membrane</keyword>
<feature type="transmembrane region" description="Helical" evidence="7">
    <location>
        <begin position="44"/>
        <end position="70"/>
    </location>
</feature>
<comment type="similarity">
    <text evidence="2">Belongs to the peptidase S54 family.</text>
</comment>
<evidence type="ECO:0000256" key="7">
    <source>
        <dbReference type="SAM" id="Phobius"/>
    </source>
</evidence>
<proteinExistence type="inferred from homology"/>
<evidence type="ECO:0000259" key="8">
    <source>
        <dbReference type="Pfam" id="PF01694"/>
    </source>
</evidence>
<dbReference type="InterPro" id="IPR022764">
    <property type="entry name" value="Peptidase_S54_rhomboid_dom"/>
</dbReference>
<dbReference type="RefSeq" id="WP_100705607.1">
    <property type="nucleotide sequence ID" value="NZ_NPDL01000002.1"/>
</dbReference>
<reference evidence="9 10" key="1">
    <citation type="submission" date="2017-07" db="EMBL/GenBank/DDBJ databases">
        <title>Leptospira spp. isolated from tropical soils.</title>
        <authorList>
            <person name="Thibeaux R."/>
            <person name="Iraola G."/>
            <person name="Ferres I."/>
            <person name="Bierque E."/>
            <person name="Girault D."/>
            <person name="Soupe-Gilbert M.-E."/>
            <person name="Picardeau M."/>
            <person name="Goarant C."/>
        </authorList>
    </citation>
    <scope>NUCLEOTIDE SEQUENCE [LARGE SCALE GENOMIC DNA]</scope>
    <source>
        <strain evidence="9 10">MCA1-C-A1</strain>
    </source>
</reference>
<evidence type="ECO:0000256" key="4">
    <source>
        <dbReference type="ARBA" id="ARBA00022801"/>
    </source>
</evidence>
<dbReference type="EMBL" id="NPDN01000002">
    <property type="protein sequence ID" value="PJZ26811.1"/>
    <property type="molecule type" value="Genomic_DNA"/>
</dbReference>
<dbReference type="GO" id="GO:0006508">
    <property type="term" value="P:proteolysis"/>
    <property type="evidence" value="ECO:0007669"/>
    <property type="project" value="UniProtKB-KW"/>
</dbReference>
<gene>
    <name evidence="9" type="ORF">CH357_04815</name>
</gene>
<dbReference type="InterPro" id="IPR035952">
    <property type="entry name" value="Rhomboid-like_sf"/>
</dbReference>
<evidence type="ECO:0000256" key="3">
    <source>
        <dbReference type="ARBA" id="ARBA00022692"/>
    </source>
</evidence>
<comment type="caution">
    <text evidence="9">The sequence shown here is derived from an EMBL/GenBank/DDBJ whole genome shotgun (WGS) entry which is preliminary data.</text>
</comment>
<feature type="transmembrane region" description="Helical" evidence="7">
    <location>
        <begin position="133"/>
        <end position="154"/>
    </location>
</feature>
<dbReference type="GO" id="GO:0016020">
    <property type="term" value="C:membrane"/>
    <property type="evidence" value="ECO:0007669"/>
    <property type="project" value="UniProtKB-SubCell"/>
</dbReference>
<organism evidence="9 10">
    <name type="scientific">Leptospira hartskeerlii</name>
    <dbReference type="NCBI Taxonomy" id="2023177"/>
    <lineage>
        <taxon>Bacteria</taxon>
        <taxon>Pseudomonadati</taxon>
        <taxon>Spirochaetota</taxon>
        <taxon>Spirochaetia</taxon>
        <taxon>Leptospirales</taxon>
        <taxon>Leptospiraceae</taxon>
        <taxon>Leptospira</taxon>
    </lineage>
</organism>
<dbReference type="InterPro" id="IPR050925">
    <property type="entry name" value="Rhomboid_protease_S54"/>
</dbReference>
<feature type="transmembrane region" description="Helical" evidence="7">
    <location>
        <begin position="6"/>
        <end position="23"/>
    </location>
</feature>
<evidence type="ECO:0000313" key="10">
    <source>
        <dbReference type="Proteomes" id="UP000232196"/>
    </source>
</evidence>
<feature type="transmembrane region" description="Helical" evidence="7">
    <location>
        <begin position="108"/>
        <end position="127"/>
    </location>
</feature>
<evidence type="ECO:0000256" key="2">
    <source>
        <dbReference type="ARBA" id="ARBA00009045"/>
    </source>
</evidence>
<evidence type="ECO:0000313" key="9">
    <source>
        <dbReference type="EMBL" id="PJZ26811.1"/>
    </source>
</evidence>
<evidence type="ECO:0000256" key="6">
    <source>
        <dbReference type="ARBA" id="ARBA00023136"/>
    </source>
</evidence>
<dbReference type="PANTHER" id="PTHR43731">
    <property type="entry name" value="RHOMBOID PROTEASE"/>
    <property type="match status" value="1"/>
</dbReference>
<keyword evidence="4" id="KW-0378">Hydrolase</keyword>
<dbReference type="OrthoDB" id="9813074at2"/>
<protein>
    <submittedName>
        <fullName evidence="9">Rhomboid family intramembrane serine protease</fullName>
    </submittedName>
</protein>
<dbReference type="SUPFAM" id="SSF144091">
    <property type="entry name" value="Rhomboid-like"/>
    <property type="match status" value="1"/>
</dbReference>
<comment type="subcellular location">
    <subcellularLocation>
        <location evidence="1">Membrane</location>
        <topology evidence="1">Multi-pass membrane protein</topology>
    </subcellularLocation>
</comment>
<dbReference type="AlphaFoldDB" id="A0A2M9XGJ7"/>
<keyword evidence="3 7" id="KW-0812">Transmembrane</keyword>
<sequence>MRLDITLITILVTGAISFYTLYMDQNLLDKLILRPFRDSKEGNYYTLATSGFVHADFSHLFFNMLTLYFFGRHVDMVLGPLGFMGLYLASILISNFISFQKNKADANYASLGASGGTSGIVFASILFYPYSKIFFFFIPIPIPGPLYAILYLGYSYYASKNRQDGINHDAHFYGALTGLAVAILVQPLSLIAFIQYVLGGFM</sequence>
<dbReference type="Gene3D" id="1.20.1540.10">
    <property type="entry name" value="Rhomboid-like"/>
    <property type="match status" value="1"/>
</dbReference>
<keyword evidence="9" id="KW-0645">Protease</keyword>
<evidence type="ECO:0000256" key="5">
    <source>
        <dbReference type="ARBA" id="ARBA00022989"/>
    </source>
</evidence>
<keyword evidence="10" id="KW-1185">Reference proteome</keyword>
<name>A0A2M9XGJ7_9LEPT</name>